<keyword evidence="3" id="KW-1185">Reference proteome</keyword>
<dbReference type="EMBL" id="JAACNH010000005">
    <property type="protein sequence ID" value="KAG8441850.1"/>
    <property type="molecule type" value="Genomic_DNA"/>
</dbReference>
<feature type="compositionally biased region" description="Basic and acidic residues" evidence="1">
    <location>
        <begin position="177"/>
        <end position="191"/>
    </location>
</feature>
<dbReference type="Gene3D" id="3.80.10.10">
    <property type="entry name" value="Ribonuclease Inhibitor"/>
    <property type="match status" value="1"/>
</dbReference>
<evidence type="ECO:0000313" key="2">
    <source>
        <dbReference type="EMBL" id="KAG8441850.1"/>
    </source>
</evidence>
<gene>
    <name evidence="2" type="ORF">GDO86_010869</name>
</gene>
<name>A0A8T2JEY3_9PIPI</name>
<dbReference type="SUPFAM" id="SSF52047">
    <property type="entry name" value="RNI-like"/>
    <property type="match status" value="1"/>
</dbReference>
<evidence type="ECO:0000313" key="3">
    <source>
        <dbReference type="Proteomes" id="UP000812440"/>
    </source>
</evidence>
<feature type="compositionally biased region" description="Basic and acidic residues" evidence="1">
    <location>
        <begin position="205"/>
        <end position="218"/>
    </location>
</feature>
<protein>
    <recommendedName>
        <fullName evidence="4">Leucine rich repeat containing 71</fullName>
    </recommendedName>
</protein>
<dbReference type="InterPro" id="IPR053040">
    <property type="entry name" value="LRR-containing_protein_71"/>
</dbReference>
<dbReference type="Pfam" id="PF13516">
    <property type="entry name" value="LRR_6"/>
    <property type="match status" value="2"/>
</dbReference>
<accession>A0A8T2JEY3</accession>
<evidence type="ECO:0000256" key="1">
    <source>
        <dbReference type="SAM" id="MobiDB-lite"/>
    </source>
</evidence>
<dbReference type="Proteomes" id="UP000812440">
    <property type="component" value="Chromosome 6"/>
</dbReference>
<dbReference type="AlphaFoldDB" id="A0A8T2JEY3"/>
<organism evidence="2 3">
    <name type="scientific">Hymenochirus boettgeri</name>
    <name type="common">Congo dwarf clawed frog</name>
    <dbReference type="NCBI Taxonomy" id="247094"/>
    <lineage>
        <taxon>Eukaryota</taxon>
        <taxon>Metazoa</taxon>
        <taxon>Chordata</taxon>
        <taxon>Craniata</taxon>
        <taxon>Vertebrata</taxon>
        <taxon>Euteleostomi</taxon>
        <taxon>Amphibia</taxon>
        <taxon>Batrachia</taxon>
        <taxon>Anura</taxon>
        <taxon>Pipoidea</taxon>
        <taxon>Pipidae</taxon>
        <taxon>Pipinae</taxon>
        <taxon>Hymenochirus</taxon>
    </lineage>
</organism>
<sequence>MKMNYLLESPGQSLWNVGLTDETFSSFLEILPNCSNIKAIKLEGNSLPGQSYYKLITDHIPLAHISLRNNLINDEGAEHISQALQKLNPINKNFVSLNLAFNHISDLGAGYLAEALRLNRSLLSLNLSHNRIADKGALALAEVLGRFPLSHKAIVERRKLLMEKNIQELPRSPTLSRHGDRSERPSNETTEKAQGTSKASKNGSKKKDKEPTKKEEKSTSSLQSSGNTSTASQSGQKKEDLKTAKKQLPNLEQKNPRGKSVKSASKREPLTDQEVNAEPEEITHPLLEPVEFRNGKVFLAGNKVLINLNLLRNHITEKGLKGLLASVETQQQETKLITESGICTGLLRLSVEKNQFSPDNEFFLKLQDLMLSRDPVLKSRS</sequence>
<dbReference type="SMART" id="SM00368">
    <property type="entry name" value="LRR_RI"/>
    <property type="match status" value="4"/>
</dbReference>
<reference evidence="2" key="1">
    <citation type="thesis" date="2020" institute="ProQuest LLC" country="789 East Eisenhower Parkway, Ann Arbor, MI, USA">
        <title>Comparative Genomics and Chromosome Evolution.</title>
        <authorList>
            <person name="Mudd A.B."/>
        </authorList>
    </citation>
    <scope>NUCLEOTIDE SEQUENCE</scope>
    <source>
        <strain evidence="2">Female2</strain>
        <tissue evidence="2">Blood</tissue>
    </source>
</reference>
<proteinExistence type="predicted"/>
<dbReference type="PANTHER" id="PTHR46984:SF1">
    <property type="entry name" value="LEUCINE-RICH REPEAT-CONTAINING PROTEIN 71"/>
    <property type="match status" value="1"/>
</dbReference>
<dbReference type="OrthoDB" id="120976at2759"/>
<feature type="region of interest" description="Disordered" evidence="1">
    <location>
        <begin position="166"/>
        <end position="282"/>
    </location>
</feature>
<comment type="caution">
    <text evidence="2">The sequence shown here is derived from an EMBL/GenBank/DDBJ whole genome shotgun (WGS) entry which is preliminary data.</text>
</comment>
<dbReference type="PANTHER" id="PTHR46984">
    <property type="entry name" value="LEUCINE-RICH REPEAT-CONTAINING PROTEIN 71"/>
    <property type="match status" value="1"/>
</dbReference>
<feature type="compositionally biased region" description="Low complexity" evidence="1">
    <location>
        <begin position="219"/>
        <end position="232"/>
    </location>
</feature>
<dbReference type="InterPro" id="IPR001611">
    <property type="entry name" value="Leu-rich_rpt"/>
</dbReference>
<evidence type="ECO:0008006" key="4">
    <source>
        <dbReference type="Google" id="ProtNLM"/>
    </source>
</evidence>
<dbReference type="InterPro" id="IPR032675">
    <property type="entry name" value="LRR_dom_sf"/>
</dbReference>